<sequence>MNDGVLPVTGFPHVGGKAKRGDVHRRFELEANKGAFHTTCVHSREVVSAVIPSKQAFLERLFEFIVGSRHSRFVVVLGSSVVGLDKKHVDGSGTDILGVLVGPVLVYDVHGKHSGTRCLVEPKRRRSSVRVVLPVGYLALVVQLRGHSRVVELDENGSCRGLGASIGNLVVLAFLGPAGPGVAKLEEVQGGTGGGVRGATAELWLQMDRQQRGGDGVLKMAGSGPVQFGEARSLGGAGERHDDGGRLGSHAEEQKVRREVARCSWSTMAHGRRRALAQKLERGGREGEEAGHGDGPMGANGSTGRQAARRGRGGHGGGDEAEDTGPSSSSGHDGAEVASGKELRASGHGVRA</sequence>
<feature type="region of interest" description="Disordered" evidence="1">
    <location>
        <begin position="229"/>
        <end position="352"/>
    </location>
</feature>
<dbReference type="AlphaFoldDB" id="M7ZN68"/>
<proteinExistence type="predicted"/>
<feature type="compositionally biased region" description="Basic and acidic residues" evidence="1">
    <location>
        <begin position="279"/>
        <end position="292"/>
    </location>
</feature>
<evidence type="ECO:0000313" key="2">
    <source>
        <dbReference type="EMBL" id="EMS61557.1"/>
    </source>
</evidence>
<feature type="compositionally biased region" description="Basic and acidic residues" evidence="1">
    <location>
        <begin position="238"/>
        <end position="261"/>
    </location>
</feature>
<protein>
    <submittedName>
        <fullName evidence="2">Uncharacterized protein</fullName>
    </submittedName>
</protein>
<name>M7ZN68_TRIUA</name>
<accession>M7ZN68</accession>
<reference evidence="2" key="1">
    <citation type="journal article" date="2013" name="Nature">
        <title>Draft genome of the wheat A-genome progenitor Triticum urartu.</title>
        <authorList>
            <person name="Ling H.Q."/>
            <person name="Zhao S."/>
            <person name="Liu D."/>
            <person name="Wang J."/>
            <person name="Sun H."/>
            <person name="Zhang C."/>
            <person name="Fan H."/>
            <person name="Li D."/>
            <person name="Dong L."/>
            <person name="Tao Y."/>
            <person name="Gao C."/>
            <person name="Wu H."/>
            <person name="Li Y."/>
            <person name="Cui Y."/>
            <person name="Guo X."/>
            <person name="Zheng S."/>
            <person name="Wang B."/>
            <person name="Yu K."/>
            <person name="Liang Q."/>
            <person name="Yang W."/>
            <person name="Lou X."/>
            <person name="Chen J."/>
            <person name="Feng M."/>
            <person name="Jian J."/>
            <person name="Zhang X."/>
            <person name="Luo G."/>
            <person name="Jiang Y."/>
            <person name="Liu J."/>
            <person name="Wang Z."/>
            <person name="Sha Y."/>
            <person name="Zhang B."/>
            <person name="Wu H."/>
            <person name="Tang D."/>
            <person name="Shen Q."/>
            <person name="Xue P."/>
            <person name="Zou S."/>
            <person name="Wang X."/>
            <person name="Liu X."/>
            <person name="Wang F."/>
            <person name="Yang Y."/>
            <person name="An X."/>
            <person name="Dong Z."/>
            <person name="Zhang K."/>
            <person name="Zhang X."/>
            <person name="Luo M.C."/>
            <person name="Dvorak J."/>
            <person name="Tong Y."/>
            <person name="Wang J."/>
            <person name="Yang H."/>
            <person name="Li Z."/>
            <person name="Wang D."/>
            <person name="Zhang A."/>
            <person name="Wang J."/>
        </authorList>
    </citation>
    <scope>NUCLEOTIDE SEQUENCE</scope>
</reference>
<organism evidence="2">
    <name type="scientific">Triticum urartu</name>
    <name type="common">Red wild einkorn</name>
    <name type="synonym">Crithodium urartu</name>
    <dbReference type="NCBI Taxonomy" id="4572"/>
    <lineage>
        <taxon>Eukaryota</taxon>
        <taxon>Viridiplantae</taxon>
        <taxon>Streptophyta</taxon>
        <taxon>Embryophyta</taxon>
        <taxon>Tracheophyta</taxon>
        <taxon>Spermatophyta</taxon>
        <taxon>Magnoliopsida</taxon>
        <taxon>Liliopsida</taxon>
        <taxon>Poales</taxon>
        <taxon>Poaceae</taxon>
        <taxon>BOP clade</taxon>
        <taxon>Pooideae</taxon>
        <taxon>Triticodae</taxon>
        <taxon>Triticeae</taxon>
        <taxon>Triticinae</taxon>
        <taxon>Triticum</taxon>
    </lineage>
</organism>
<evidence type="ECO:0000256" key="1">
    <source>
        <dbReference type="SAM" id="MobiDB-lite"/>
    </source>
</evidence>
<gene>
    <name evidence="2" type="ORF">TRIUR3_34066</name>
</gene>
<feature type="compositionally biased region" description="Basic and acidic residues" evidence="1">
    <location>
        <begin position="333"/>
        <end position="345"/>
    </location>
</feature>
<dbReference type="EMBL" id="KD094173">
    <property type="protein sequence ID" value="EMS61557.1"/>
    <property type="molecule type" value="Genomic_DNA"/>
</dbReference>